<keyword evidence="9" id="KW-0282">Flagellum</keyword>
<sequence>MKKSILSVFLFFASISLYAEEAQSLELLRNKIEQYVLNELTNYTEGKIEVSADKIDSRLTLKACDDNKLTIFNPYQTPLLNSSTMAIKCTEAENHWTIYAPIKITVFKTVLVSKNTLVKGKVVRDDDIYPTEMDTQKLKQGYFTDKSQLVGLVCKHDIAADNPFTPYNIELAKLIHKGEEVIIVANHDNLTVSMAGIALNEGALGDTVKVKNLSSKKVIEAQVTGEKNVKVII</sequence>
<reference evidence="10" key="1">
    <citation type="submission" date="2014-09" db="EMBL/GenBank/DDBJ databases">
        <authorList>
            <person name="Gomez-Valero L."/>
        </authorList>
    </citation>
    <scope>NUCLEOTIDE SEQUENCE [LARGE SCALE GENOMIC DNA]</scope>
    <source>
        <strain evidence="10">ATCC700992</strain>
    </source>
</reference>
<keyword evidence="5 7" id="KW-0574">Periplasm</keyword>
<evidence type="ECO:0000256" key="5">
    <source>
        <dbReference type="ARBA" id="ARBA00022764"/>
    </source>
</evidence>
<dbReference type="KEGG" id="lfa:LFA_0981"/>
<proteinExistence type="inferred from homology"/>
<comment type="subcellular location">
    <subcellularLocation>
        <location evidence="1 7">Periplasm</location>
    </subcellularLocation>
</comment>
<feature type="domain" description="SAF" evidence="8">
    <location>
        <begin position="108"/>
        <end position="170"/>
    </location>
</feature>
<dbReference type="NCBIfam" id="TIGR03170">
    <property type="entry name" value="flgA_cterm"/>
    <property type="match status" value="1"/>
</dbReference>
<evidence type="ECO:0000256" key="4">
    <source>
        <dbReference type="ARBA" id="ARBA00022729"/>
    </source>
</evidence>
<keyword evidence="10" id="KW-1185">Reference proteome</keyword>
<dbReference type="HOGENOM" id="CLU_070510_4_1_6"/>
<evidence type="ECO:0000256" key="2">
    <source>
        <dbReference type="ARBA" id="ARBA00010474"/>
    </source>
</evidence>
<organism evidence="9 10">
    <name type="scientific">Legionella fallonii LLAP-10</name>
    <dbReference type="NCBI Taxonomy" id="1212491"/>
    <lineage>
        <taxon>Bacteria</taxon>
        <taxon>Pseudomonadati</taxon>
        <taxon>Pseudomonadota</taxon>
        <taxon>Gammaproteobacteria</taxon>
        <taxon>Legionellales</taxon>
        <taxon>Legionellaceae</taxon>
        <taxon>Legionella</taxon>
    </lineage>
</organism>
<name>A0A098G4L3_9GAMM</name>
<dbReference type="InterPro" id="IPR039246">
    <property type="entry name" value="Flagellar_FlgA"/>
</dbReference>
<dbReference type="PANTHER" id="PTHR36307:SF1">
    <property type="entry name" value="FLAGELLA BASAL BODY P-RING FORMATION PROTEIN FLGA"/>
    <property type="match status" value="1"/>
</dbReference>
<dbReference type="Gene3D" id="3.90.1210.10">
    <property type="entry name" value="Antifreeze-like/N-acetylneuraminic acid synthase C-terminal domain"/>
    <property type="match status" value="1"/>
</dbReference>
<evidence type="ECO:0000313" key="10">
    <source>
        <dbReference type="Proteomes" id="UP000032430"/>
    </source>
</evidence>
<accession>A0A098G4L3</accession>
<dbReference type="PANTHER" id="PTHR36307">
    <property type="entry name" value="FLAGELLA BASAL BODY P-RING FORMATION PROTEIN FLGA"/>
    <property type="match status" value="1"/>
</dbReference>
<comment type="function">
    <text evidence="6 7">Involved in the assembly process of the P-ring formation. It may associate with FlgF on the rod constituting a structure essential for the P-ring assembly or may act as a modulator protein for the P-ring assembly.</text>
</comment>
<evidence type="ECO:0000259" key="8">
    <source>
        <dbReference type="SMART" id="SM00858"/>
    </source>
</evidence>
<evidence type="ECO:0000313" key="9">
    <source>
        <dbReference type="EMBL" id="CEG56420.1"/>
    </source>
</evidence>
<evidence type="ECO:0000256" key="7">
    <source>
        <dbReference type="RuleBase" id="RU362063"/>
    </source>
</evidence>
<dbReference type="InterPro" id="IPR017585">
    <property type="entry name" value="SAF_FlgA"/>
</dbReference>
<evidence type="ECO:0000256" key="1">
    <source>
        <dbReference type="ARBA" id="ARBA00004418"/>
    </source>
</evidence>
<gene>
    <name evidence="9" type="primary">flgA</name>
    <name evidence="9" type="ORF">LFA_0981</name>
</gene>
<dbReference type="CDD" id="cd11614">
    <property type="entry name" value="SAF_CpaB_FlgA_like"/>
    <property type="match status" value="1"/>
</dbReference>
<keyword evidence="9" id="KW-0969">Cilium</keyword>
<dbReference type="Gene3D" id="2.30.30.760">
    <property type="match status" value="1"/>
</dbReference>
<dbReference type="Pfam" id="PF13144">
    <property type="entry name" value="ChapFlgA"/>
    <property type="match status" value="1"/>
</dbReference>
<dbReference type="AlphaFoldDB" id="A0A098G4L3"/>
<dbReference type="InterPro" id="IPR013974">
    <property type="entry name" value="SAF"/>
</dbReference>
<dbReference type="OrthoDB" id="1669037at2"/>
<dbReference type="GO" id="GO:0044780">
    <property type="term" value="P:bacterial-type flagellum assembly"/>
    <property type="evidence" value="ECO:0007669"/>
    <property type="project" value="InterPro"/>
</dbReference>
<evidence type="ECO:0000256" key="6">
    <source>
        <dbReference type="ARBA" id="ARBA00025643"/>
    </source>
</evidence>
<evidence type="ECO:0000256" key="3">
    <source>
        <dbReference type="ARBA" id="ARBA00014754"/>
    </source>
</evidence>
<dbReference type="EMBL" id="LN614827">
    <property type="protein sequence ID" value="CEG56420.1"/>
    <property type="molecule type" value="Genomic_DNA"/>
</dbReference>
<dbReference type="Proteomes" id="UP000032430">
    <property type="component" value="Chromosome I"/>
</dbReference>
<dbReference type="InterPro" id="IPR041231">
    <property type="entry name" value="FlgA_N"/>
</dbReference>
<dbReference type="GO" id="GO:0042597">
    <property type="term" value="C:periplasmic space"/>
    <property type="evidence" value="ECO:0007669"/>
    <property type="project" value="UniProtKB-SubCell"/>
</dbReference>
<keyword evidence="9" id="KW-0966">Cell projection</keyword>
<dbReference type="Pfam" id="PF17656">
    <property type="entry name" value="ChapFlgA_N"/>
    <property type="match status" value="1"/>
</dbReference>
<dbReference type="STRING" id="1212491.LFA_0981"/>
<comment type="similarity">
    <text evidence="2 7">Belongs to the FlgA family.</text>
</comment>
<protein>
    <recommendedName>
        <fullName evidence="3 7">Flagella basal body P-ring formation protein FlgA</fullName>
    </recommendedName>
</protein>
<keyword evidence="4 7" id="KW-0732">Signal</keyword>
<dbReference type="RefSeq" id="WP_045095083.1">
    <property type="nucleotide sequence ID" value="NZ_LN614827.1"/>
</dbReference>
<feature type="chain" id="PRO_5005108235" description="Flagella basal body P-ring formation protein FlgA" evidence="7">
    <location>
        <begin position="20"/>
        <end position="233"/>
    </location>
</feature>
<keyword evidence="7" id="KW-1005">Bacterial flagellum biogenesis</keyword>
<feature type="signal peptide" evidence="7">
    <location>
        <begin position="1"/>
        <end position="19"/>
    </location>
</feature>
<dbReference type="SMART" id="SM00858">
    <property type="entry name" value="SAF"/>
    <property type="match status" value="1"/>
</dbReference>